<comment type="similarity">
    <text evidence="1 5">Belongs to the transferase hexapeptide repeat family.</text>
</comment>
<dbReference type="EMBL" id="QUAM01000005">
    <property type="protein sequence ID" value="TPR12870.1"/>
    <property type="molecule type" value="Genomic_DNA"/>
</dbReference>
<protein>
    <recommendedName>
        <fullName evidence="5">Acetyltransferase</fullName>
        <ecNumber evidence="5">2.3.1.-</ecNumber>
    </recommendedName>
</protein>
<dbReference type="Proteomes" id="UP000767392">
    <property type="component" value="Unassembled WGS sequence"/>
</dbReference>
<gene>
    <name evidence="7" type="ORF">DY048_06755</name>
</gene>
<dbReference type="CDD" id="cd03357">
    <property type="entry name" value="LbH_MAT_GAT"/>
    <property type="match status" value="1"/>
</dbReference>
<evidence type="ECO:0000256" key="5">
    <source>
        <dbReference type="RuleBase" id="RU367021"/>
    </source>
</evidence>
<proteinExistence type="inferred from homology"/>
<evidence type="ECO:0000256" key="1">
    <source>
        <dbReference type="ARBA" id="ARBA00007274"/>
    </source>
</evidence>
<dbReference type="InterPro" id="IPR011004">
    <property type="entry name" value="Trimer_LpxA-like_sf"/>
</dbReference>
<dbReference type="SUPFAM" id="SSF51161">
    <property type="entry name" value="Trimeric LpxA-like enzymes"/>
    <property type="match status" value="1"/>
</dbReference>
<dbReference type="Pfam" id="PF00132">
    <property type="entry name" value="Hexapep"/>
    <property type="match status" value="1"/>
</dbReference>
<accession>A0ABY2YVU4</accession>
<evidence type="ECO:0000256" key="2">
    <source>
        <dbReference type="ARBA" id="ARBA00022679"/>
    </source>
</evidence>
<dbReference type="PANTHER" id="PTHR43017">
    <property type="entry name" value="GALACTOSIDE O-ACETYLTRANSFERASE"/>
    <property type="match status" value="1"/>
</dbReference>
<keyword evidence="8" id="KW-1185">Reference proteome</keyword>
<evidence type="ECO:0000259" key="6">
    <source>
        <dbReference type="SMART" id="SM01266"/>
    </source>
</evidence>
<keyword evidence="3" id="KW-0677">Repeat</keyword>
<evidence type="ECO:0000256" key="3">
    <source>
        <dbReference type="ARBA" id="ARBA00022737"/>
    </source>
</evidence>
<organism evidence="7 8">
    <name type="scientific">Apilactobacillus timberlakei</name>
    <dbReference type="NCBI Taxonomy" id="2008380"/>
    <lineage>
        <taxon>Bacteria</taxon>
        <taxon>Bacillati</taxon>
        <taxon>Bacillota</taxon>
        <taxon>Bacilli</taxon>
        <taxon>Lactobacillales</taxon>
        <taxon>Lactobacillaceae</taxon>
        <taxon>Apilactobacillus</taxon>
    </lineage>
</organism>
<evidence type="ECO:0000256" key="4">
    <source>
        <dbReference type="ARBA" id="ARBA00023315"/>
    </source>
</evidence>
<dbReference type="InterPro" id="IPR018357">
    <property type="entry name" value="Hexapep_transf_CS"/>
</dbReference>
<feature type="domain" description="Maltose/galactoside acetyltransferase" evidence="6">
    <location>
        <begin position="4"/>
        <end position="58"/>
    </location>
</feature>
<dbReference type="PROSITE" id="PS00101">
    <property type="entry name" value="HEXAPEP_TRANSFERASES"/>
    <property type="match status" value="1"/>
</dbReference>
<dbReference type="InterPro" id="IPR024688">
    <property type="entry name" value="Mac_dom"/>
</dbReference>
<comment type="caution">
    <text evidence="7">The sequence shown here is derived from an EMBL/GenBank/DDBJ whole genome shotgun (WGS) entry which is preliminary data.</text>
</comment>
<dbReference type="EC" id="2.3.1.-" evidence="5"/>
<sequence>MTEFEKMKNGEWFELFDEAFSKRKQEYKKLRSEFAEIPLLNEDEQQNKIKEMLGSYGEHVYIQPPFAFDYGQNIHVGSRFYANYNLTVLDTNDVIIGNNVLIGPDVGIYTINHPINAKARNKGLGQSFPVHIGNDVWIGGHVTIVPGVNIGNNVVIAAGAVVTKNVPDNVVVGGVPANIIKSIED</sequence>
<keyword evidence="4 5" id="KW-0012">Acyltransferase</keyword>
<dbReference type="InterPro" id="IPR039369">
    <property type="entry name" value="LacA-like"/>
</dbReference>
<dbReference type="InterPro" id="IPR001451">
    <property type="entry name" value="Hexapep"/>
</dbReference>
<keyword evidence="2 5" id="KW-0808">Transferase</keyword>
<evidence type="ECO:0000313" key="7">
    <source>
        <dbReference type="EMBL" id="TPR12870.1"/>
    </source>
</evidence>
<dbReference type="SMART" id="SM01266">
    <property type="entry name" value="Mac"/>
    <property type="match status" value="1"/>
</dbReference>
<dbReference type="PANTHER" id="PTHR43017:SF1">
    <property type="entry name" value="ACETYLTRANSFERASE YJL218W-RELATED"/>
    <property type="match status" value="1"/>
</dbReference>
<dbReference type="RefSeq" id="WP_105988344.1">
    <property type="nucleotide sequence ID" value="NZ_POST01000005.1"/>
</dbReference>
<reference evidence="7 8" key="1">
    <citation type="submission" date="2018-08" db="EMBL/GenBank/DDBJ databases">
        <title>Comparative genomics of wild bee and flower associated Lactobacillus reveals potential adaptation to the bee host.</title>
        <authorList>
            <person name="Vuong H.Q."/>
            <person name="Mcfrederick Q.S."/>
        </authorList>
    </citation>
    <scope>NUCLEOTIDE SEQUENCE [LARGE SCALE GENOMIC DNA]</scope>
    <source>
        <strain evidence="7 8">HV_04</strain>
    </source>
</reference>
<evidence type="ECO:0000313" key="8">
    <source>
        <dbReference type="Proteomes" id="UP000767392"/>
    </source>
</evidence>
<dbReference type="Gene3D" id="2.160.10.10">
    <property type="entry name" value="Hexapeptide repeat proteins"/>
    <property type="match status" value="1"/>
</dbReference>
<name>A0ABY2YVU4_9LACO</name>